<name>A0A6N2BWR8_SOLCI</name>
<accession>A0A6N2BWR8</accession>
<proteinExistence type="predicted"/>
<reference evidence="2" key="1">
    <citation type="submission" date="2019-05" db="EMBL/GenBank/DDBJ databases">
        <title>The de novo reference genome and transcriptome assemblies of the wild tomato species Solanum chilense.</title>
        <authorList>
            <person name="Stam R."/>
            <person name="Nosenko T."/>
            <person name="Hoerger A.C."/>
            <person name="Stephan W."/>
            <person name="Seidel M.A."/>
            <person name="Kuhn J.M.M."/>
            <person name="Haberer G."/>
            <person name="Tellier A."/>
        </authorList>
    </citation>
    <scope>NUCLEOTIDE SEQUENCE</scope>
    <source>
        <tissue evidence="2">Mature leaves</tissue>
    </source>
</reference>
<gene>
    <name evidence="2" type="ORF">EJD97_001882</name>
</gene>
<dbReference type="EMBL" id="RXGB01001210">
    <property type="protein sequence ID" value="TMW99832.1"/>
    <property type="molecule type" value="Genomic_DNA"/>
</dbReference>
<sequence>INTRRNTCGETGGAAAGVNQVSPQDPAARMEMHVNQTGLTDGEVRTVLVQMAQSITLQAHSMIAQVDQEGFPWENPPASTMANRLSDFMRMNPLVYTGCK</sequence>
<evidence type="ECO:0000256" key="1">
    <source>
        <dbReference type="SAM" id="MobiDB-lite"/>
    </source>
</evidence>
<organism evidence="2">
    <name type="scientific">Solanum chilense</name>
    <name type="common">Tomato</name>
    <name type="synonym">Lycopersicon chilense</name>
    <dbReference type="NCBI Taxonomy" id="4083"/>
    <lineage>
        <taxon>Eukaryota</taxon>
        <taxon>Viridiplantae</taxon>
        <taxon>Streptophyta</taxon>
        <taxon>Embryophyta</taxon>
        <taxon>Tracheophyta</taxon>
        <taxon>Spermatophyta</taxon>
        <taxon>Magnoliopsida</taxon>
        <taxon>eudicotyledons</taxon>
        <taxon>Gunneridae</taxon>
        <taxon>Pentapetalae</taxon>
        <taxon>asterids</taxon>
        <taxon>lamiids</taxon>
        <taxon>Solanales</taxon>
        <taxon>Solanaceae</taxon>
        <taxon>Solanoideae</taxon>
        <taxon>Solaneae</taxon>
        <taxon>Solanum</taxon>
        <taxon>Solanum subgen. Lycopersicon</taxon>
    </lineage>
</organism>
<dbReference type="AlphaFoldDB" id="A0A6N2BWR8"/>
<comment type="caution">
    <text evidence="2">The sequence shown here is derived from an EMBL/GenBank/DDBJ whole genome shotgun (WGS) entry which is preliminary data.</text>
</comment>
<feature type="non-terminal residue" evidence="2">
    <location>
        <position position="1"/>
    </location>
</feature>
<feature type="region of interest" description="Disordered" evidence="1">
    <location>
        <begin position="1"/>
        <end position="21"/>
    </location>
</feature>
<protein>
    <submittedName>
        <fullName evidence="2">Uncharacterized protein</fullName>
    </submittedName>
</protein>
<evidence type="ECO:0000313" key="2">
    <source>
        <dbReference type="EMBL" id="TMW99832.1"/>
    </source>
</evidence>
<feature type="non-terminal residue" evidence="2">
    <location>
        <position position="100"/>
    </location>
</feature>